<dbReference type="InterPro" id="IPR036390">
    <property type="entry name" value="WH_DNA-bd_sf"/>
</dbReference>
<proteinExistence type="predicted"/>
<organism evidence="2 3">
    <name type="scientific">Trinickia terrae</name>
    <dbReference type="NCBI Taxonomy" id="2571161"/>
    <lineage>
        <taxon>Bacteria</taxon>
        <taxon>Pseudomonadati</taxon>
        <taxon>Pseudomonadota</taxon>
        <taxon>Betaproteobacteria</taxon>
        <taxon>Burkholderiales</taxon>
        <taxon>Burkholderiaceae</taxon>
        <taxon>Trinickia</taxon>
    </lineage>
</organism>
<evidence type="ECO:0000313" key="2">
    <source>
        <dbReference type="EMBL" id="TKC87927.1"/>
    </source>
</evidence>
<gene>
    <name evidence="2" type="ORF">FAZ69_16850</name>
</gene>
<accession>A0A4U1I420</accession>
<reference evidence="2 3" key="1">
    <citation type="submission" date="2019-04" db="EMBL/GenBank/DDBJ databases">
        <title>Trinickia sp. 7GSK02, isolated from subtropical forest soil.</title>
        <authorList>
            <person name="Gao Z.-H."/>
            <person name="Qiu L.-H."/>
        </authorList>
    </citation>
    <scope>NUCLEOTIDE SEQUENCE [LARGE SCALE GENOMIC DNA]</scope>
    <source>
        <strain evidence="2 3">7GSK02</strain>
    </source>
</reference>
<comment type="caution">
    <text evidence="2">The sequence shown here is derived from an EMBL/GenBank/DDBJ whole genome shotgun (WGS) entry which is preliminary data.</text>
</comment>
<sequence length="156" mass="17503">MYKLTDSFPYVLNRVGVRMGDLFSRRIASYGVTLPMYRVMAALHEVPDQRLNDLSEMTTIELSTLSRLIGAMERDELVSRSRLENNARTVAINLTDRGEALFAELMPIAQHFEQVAVGGLSAAQLKQLKNMLAGVYQRLDALEQELDTRDAGPSRT</sequence>
<dbReference type="GO" id="GO:0006950">
    <property type="term" value="P:response to stress"/>
    <property type="evidence" value="ECO:0007669"/>
    <property type="project" value="TreeGrafter"/>
</dbReference>
<dbReference type="Pfam" id="PF01047">
    <property type="entry name" value="MarR"/>
    <property type="match status" value="1"/>
</dbReference>
<evidence type="ECO:0000259" key="1">
    <source>
        <dbReference type="PROSITE" id="PS50995"/>
    </source>
</evidence>
<dbReference type="PANTHER" id="PTHR33164:SF43">
    <property type="entry name" value="HTH-TYPE TRANSCRIPTIONAL REPRESSOR YETL"/>
    <property type="match status" value="1"/>
</dbReference>
<protein>
    <submittedName>
        <fullName evidence="2">MarR family transcriptional regulator</fullName>
    </submittedName>
</protein>
<dbReference type="PROSITE" id="PS50995">
    <property type="entry name" value="HTH_MARR_2"/>
    <property type="match status" value="1"/>
</dbReference>
<dbReference type="InterPro" id="IPR036388">
    <property type="entry name" value="WH-like_DNA-bd_sf"/>
</dbReference>
<dbReference type="Proteomes" id="UP000305539">
    <property type="component" value="Unassembled WGS sequence"/>
</dbReference>
<dbReference type="SMART" id="SM00347">
    <property type="entry name" value="HTH_MARR"/>
    <property type="match status" value="1"/>
</dbReference>
<keyword evidence="3" id="KW-1185">Reference proteome</keyword>
<dbReference type="OrthoDB" id="8962745at2"/>
<dbReference type="GO" id="GO:0003700">
    <property type="term" value="F:DNA-binding transcription factor activity"/>
    <property type="evidence" value="ECO:0007669"/>
    <property type="project" value="InterPro"/>
</dbReference>
<dbReference type="EMBL" id="SWJE01000008">
    <property type="protein sequence ID" value="TKC87927.1"/>
    <property type="molecule type" value="Genomic_DNA"/>
</dbReference>
<dbReference type="AlphaFoldDB" id="A0A4U1I420"/>
<evidence type="ECO:0000313" key="3">
    <source>
        <dbReference type="Proteomes" id="UP000305539"/>
    </source>
</evidence>
<dbReference type="SUPFAM" id="SSF46785">
    <property type="entry name" value="Winged helix' DNA-binding domain"/>
    <property type="match status" value="1"/>
</dbReference>
<dbReference type="InterPro" id="IPR039422">
    <property type="entry name" value="MarR/SlyA-like"/>
</dbReference>
<dbReference type="RefSeq" id="WP_136896191.1">
    <property type="nucleotide sequence ID" value="NZ_SWJE01000008.1"/>
</dbReference>
<feature type="domain" description="HTH marR-type" evidence="1">
    <location>
        <begin position="5"/>
        <end position="137"/>
    </location>
</feature>
<dbReference type="Gene3D" id="1.10.10.10">
    <property type="entry name" value="Winged helix-like DNA-binding domain superfamily/Winged helix DNA-binding domain"/>
    <property type="match status" value="1"/>
</dbReference>
<name>A0A4U1I420_9BURK</name>
<dbReference type="PANTHER" id="PTHR33164">
    <property type="entry name" value="TRANSCRIPTIONAL REGULATOR, MARR FAMILY"/>
    <property type="match status" value="1"/>
</dbReference>
<dbReference type="InterPro" id="IPR000835">
    <property type="entry name" value="HTH_MarR-typ"/>
</dbReference>